<dbReference type="PROSITE" id="PS50262">
    <property type="entry name" value="G_PROTEIN_RECEP_F1_2"/>
    <property type="match status" value="1"/>
</dbReference>
<dbReference type="PRINTS" id="PR01534">
    <property type="entry name" value="VOMERONASL1R"/>
</dbReference>
<evidence type="ECO:0000256" key="10">
    <source>
        <dbReference type="ARBA" id="ARBA00023170"/>
    </source>
</evidence>
<evidence type="ECO:0000256" key="5">
    <source>
        <dbReference type="ARBA" id="ARBA00022507"/>
    </source>
</evidence>
<reference evidence="15" key="2">
    <citation type="submission" date="2025-08" db="UniProtKB">
        <authorList>
            <consortium name="Ensembl"/>
        </authorList>
    </citation>
    <scope>IDENTIFICATION</scope>
</reference>
<evidence type="ECO:0000313" key="15">
    <source>
        <dbReference type="Ensembl" id="ENSVURP00010003714.1"/>
    </source>
</evidence>
<feature type="transmembrane region" description="Helical" evidence="13">
    <location>
        <begin position="127"/>
        <end position="148"/>
    </location>
</feature>
<dbReference type="GO" id="GO:0007606">
    <property type="term" value="P:sensory perception of chemical stimulus"/>
    <property type="evidence" value="ECO:0007669"/>
    <property type="project" value="UniProtKB-ARBA"/>
</dbReference>
<gene>
    <name evidence="15" type="primary">LOC114041553</name>
</gene>
<keyword evidence="6 13" id="KW-0812">Transmembrane</keyword>
<evidence type="ECO:0000256" key="11">
    <source>
        <dbReference type="ARBA" id="ARBA00023180"/>
    </source>
</evidence>
<dbReference type="Pfam" id="PF03402">
    <property type="entry name" value="V1R"/>
    <property type="match status" value="1"/>
</dbReference>
<dbReference type="FunFam" id="1.20.1070.10:FF:000033">
    <property type="entry name" value="Vomeronasal type-1 receptor"/>
    <property type="match status" value="1"/>
</dbReference>
<dbReference type="InterPro" id="IPR004072">
    <property type="entry name" value="Vmron_rcpt_1"/>
</dbReference>
<dbReference type="SUPFAM" id="SSF81321">
    <property type="entry name" value="Family A G protein-coupled receptor-like"/>
    <property type="match status" value="1"/>
</dbReference>
<keyword evidence="4 13" id="KW-1003">Cell membrane</keyword>
<evidence type="ECO:0000256" key="4">
    <source>
        <dbReference type="ARBA" id="ARBA00022475"/>
    </source>
</evidence>
<protein>
    <recommendedName>
        <fullName evidence="13">Vomeronasal type-1 receptor</fullName>
    </recommendedName>
</protein>
<feature type="transmembrane region" description="Helical" evidence="13">
    <location>
        <begin position="6"/>
        <end position="35"/>
    </location>
</feature>
<dbReference type="PANTHER" id="PTHR24062">
    <property type="entry name" value="VOMERONASAL TYPE-1 RECEPTOR"/>
    <property type="match status" value="1"/>
</dbReference>
<evidence type="ECO:0000256" key="1">
    <source>
        <dbReference type="ARBA" id="ARBA00003878"/>
    </source>
</evidence>
<evidence type="ECO:0000256" key="8">
    <source>
        <dbReference type="ARBA" id="ARBA00023040"/>
    </source>
</evidence>
<evidence type="ECO:0000256" key="6">
    <source>
        <dbReference type="ARBA" id="ARBA00022692"/>
    </source>
</evidence>
<feature type="transmembrane region" description="Helical" evidence="13">
    <location>
        <begin position="190"/>
        <end position="207"/>
    </location>
</feature>
<evidence type="ECO:0000256" key="9">
    <source>
        <dbReference type="ARBA" id="ARBA00023136"/>
    </source>
</evidence>
<keyword evidence="16" id="KW-1185">Reference proteome</keyword>
<comment type="subcellular location">
    <subcellularLocation>
        <location evidence="2 13">Cell membrane</location>
        <topology evidence="2 13">Multi-pass membrane protein</topology>
    </subcellularLocation>
</comment>
<evidence type="ECO:0000256" key="2">
    <source>
        <dbReference type="ARBA" id="ARBA00004651"/>
    </source>
</evidence>
<dbReference type="AlphaFoldDB" id="A0A4X2JVW0"/>
<keyword evidence="10 13" id="KW-0675">Receptor</keyword>
<name>A0A4X2JVW0_VOMUR</name>
<dbReference type="GO" id="GO:0019236">
    <property type="term" value="P:response to pheromone"/>
    <property type="evidence" value="ECO:0007669"/>
    <property type="project" value="UniProtKB-KW"/>
</dbReference>
<dbReference type="OMA" id="ACFPIIS"/>
<dbReference type="Gene3D" id="1.20.1070.10">
    <property type="entry name" value="Rhodopsin 7-helix transmembrane proteins"/>
    <property type="match status" value="1"/>
</dbReference>
<keyword evidence="7 13" id="KW-1133">Transmembrane helix</keyword>
<dbReference type="GeneTree" id="ENSGT00960000186612"/>
<sequence length="316" mass="35750">MSPLEIMLGIVFCSQTVVGIVGNSFLVFLFTFTFLTEHKLRPIDTILTQLAWANSMLLLIKGVPQTMAALGQKNFLDDVGCKINFYLYRVARALSLNMTCLLSGFQAITINPNTARWTRLKTRTPKYIVHCSVLCWVFHLIINITVLVRTKGTRISKNISNLLDYGYCYNLAVSTDKAALFAVVDSFPDAASVGFIIYASGYMMLFLKTHHKRVKHIHVSRLSPRVSPETRATQSILLLVNTFVCFFSLNSILVMYMQFKSPRPWLLHSSNFLAACFPIISPFVLISTDSQVLKYCYALWGTSQLLSISQKRFLQN</sequence>
<reference evidence="15" key="3">
    <citation type="submission" date="2025-09" db="UniProtKB">
        <authorList>
            <consortium name="Ensembl"/>
        </authorList>
    </citation>
    <scope>IDENTIFICATION</scope>
</reference>
<dbReference type="Ensembl" id="ENSVURT00010004208.1">
    <property type="protein sequence ID" value="ENSVURP00010003714.1"/>
    <property type="gene ID" value="ENSVURG00010002975.1"/>
</dbReference>
<keyword evidence="8 13" id="KW-0297">G-protein coupled receptor</keyword>
<reference evidence="16" key="1">
    <citation type="submission" date="2018-12" db="EMBL/GenBank/DDBJ databases">
        <authorList>
            <person name="Yazar S."/>
        </authorList>
    </citation>
    <scope>NUCLEOTIDE SEQUENCE [LARGE SCALE GENOMIC DNA]</scope>
</reference>
<evidence type="ECO:0000256" key="13">
    <source>
        <dbReference type="RuleBase" id="RU364061"/>
    </source>
</evidence>
<comment type="function">
    <text evidence="1">Putative pheromone receptor.</text>
</comment>
<proteinExistence type="inferred from homology"/>
<keyword evidence="9 13" id="KW-0472">Membrane</keyword>
<dbReference type="GO" id="GO:0005886">
    <property type="term" value="C:plasma membrane"/>
    <property type="evidence" value="ECO:0007669"/>
    <property type="project" value="UniProtKB-SubCell"/>
</dbReference>
<comment type="similarity">
    <text evidence="3 13">Belongs to the G-protein coupled receptor 1 family.</text>
</comment>
<evidence type="ECO:0000256" key="7">
    <source>
        <dbReference type="ARBA" id="ARBA00022989"/>
    </source>
</evidence>
<keyword evidence="11" id="KW-0325">Glycoprotein</keyword>
<evidence type="ECO:0000259" key="14">
    <source>
        <dbReference type="PROSITE" id="PS50262"/>
    </source>
</evidence>
<organism evidence="15 16">
    <name type="scientific">Vombatus ursinus</name>
    <name type="common">Common wombat</name>
    <dbReference type="NCBI Taxonomy" id="29139"/>
    <lineage>
        <taxon>Eukaryota</taxon>
        <taxon>Metazoa</taxon>
        <taxon>Chordata</taxon>
        <taxon>Craniata</taxon>
        <taxon>Vertebrata</taxon>
        <taxon>Euteleostomi</taxon>
        <taxon>Mammalia</taxon>
        <taxon>Metatheria</taxon>
        <taxon>Diprotodontia</taxon>
        <taxon>Vombatidae</taxon>
        <taxon>Vombatus</taxon>
    </lineage>
</organism>
<keyword evidence="5 13" id="KW-0589">Pheromone response</keyword>
<dbReference type="Proteomes" id="UP000314987">
    <property type="component" value="Unassembled WGS sequence"/>
</dbReference>
<feature type="transmembrane region" description="Helical" evidence="13">
    <location>
        <begin position="265"/>
        <end position="286"/>
    </location>
</feature>
<keyword evidence="12 13" id="KW-0807">Transducer</keyword>
<dbReference type="GO" id="GO:0016503">
    <property type="term" value="F:pheromone receptor activity"/>
    <property type="evidence" value="ECO:0007669"/>
    <property type="project" value="InterPro"/>
</dbReference>
<evidence type="ECO:0000256" key="12">
    <source>
        <dbReference type="ARBA" id="ARBA00023224"/>
    </source>
</evidence>
<feature type="domain" description="G-protein coupled receptors family 1 profile" evidence="14">
    <location>
        <begin position="22"/>
        <end position="285"/>
    </location>
</feature>
<evidence type="ECO:0000313" key="16">
    <source>
        <dbReference type="Proteomes" id="UP000314987"/>
    </source>
</evidence>
<dbReference type="InterPro" id="IPR017452">
    <property type="entry name" value="GPCR_Rhodpsn_7TM"/>
</dbReference>
<evidence type="ECO:0000256" key="3">
    <source>
        <dbReference type="ARBA" id="ARBA00010663"/>
    </source>
</evidence>
<feature type="transmembrane region" description="Helical" evidence="13">
    <location>
        <begin position="236"/>
        <end position="259"/>
    </location>
</feature>
<accession>A0A4X2JVW0</accession>